<protein>
    <submittedName>
        <fullName evidence="2">FAD/NAD(P)-binding protein</fullName>
    </submittedName>
</protein>
<name>A0ABR7LFM0_9PSEU</name>
<evidence type="ECO:0000259" key="1">
    <source>
        <dbReference type="Pfam" id="PF13454"/>
    </source>
</evidence>
<reference evidence="2 3" key="1">
    <citation type="submission" date="2020-06" db="EMBL/GenBank/DDBJ databases">
        <title>Actinokineospora xiongansis sp. nov., isolated from soil of Baiyangdian.</title>
        <authorList>
            <person name="Zhang X."/>
        </authorList>
    </citation>
    <scope>NUCLEOTIDE SEQUENCE [LARGE SCALE GENOMIC DNA]</scope>
    <source>
        <strain evidence="2 3">HBU206404</strain>
    </source>
</reference>
<evidence type="ECO:0000313" key="3">
    <source>
        <dbReference type="Proteomes" id="UP000734823"/>
    </source>
</evidence>
<accession>A0ABR7LFM0</accession>
<evidence type="ECO:0000313" key="2">
    <source>
        <dbReference type="EMBL" id="MBC6451072.1"/>
    </source>
</evidence>
<dbReference type="PANTHER" id="PTHR40254">
    <property type="entry name" value="BLR0577 PROTEIN"/>
    <property type="match status" value="1"/>
</dbReference>
<comment type="caution">
    <text evidence="2">The sequence shown here is derived from an EMBL/GenBank/DDBJ whole genome shotgun (WGS) entry which is preliminary data.</text>
</comment>
<gene>
    <name evidence="2" type="ORF">GPZ80_28300</name>
</gene>
<organism evidence="2 3">
    <name type="scientific">Actinokineospora xionganensis</name>
    <dbReference type="NCBI Taxonomy" id="2684470"/>
    <lineage>
        <taxon>Bacteria</taxon>
        <taxon>Bacillati</taxon>
        <taxon>Actinomycetota</taxon>
        <taxon>Actinomycetes</taxon>
        <taxon>Pseudonocardiales</taxon>
        <taxon>Pseudonocardiaceae</taxon>
        <taxon>Actinokineospora</taxon>
    </lineage>
</organism>
<dbReference type="InterPro" id="IPR052189">
    <property type="entry name" value="L-asp_N-monooxygenase_NS-form"/>
</dbReference>
<dbReference type="PANTHER" id="PTHR40254:SF1">
    <property type="entry name" value="BLR0577 PROTEIN"/>
    <property type="match status" value="1"/>
</dbReference>
<dbReference type="InterPro" id="IPR036188">
    <property type="entry name" value="FAD/NAD-bd_sf"/>
</dbReference>
<dbReference type="InterPro" id="IPR038732">
    <property type="entry name" value="HpyO/CreE_NAD-binding"/>
</dbReference>
<feature type="domain" description="FAD-dependent urate hydroxylase HpyO/Asp monooxygenase CreE-like FAD/NAD(P)-binding" evidence="1">
    <location>
        <begin position="2"/>
        <end position="169"/>
    </location>
</feature>
<dbReference type="SUPFAM" id="SSF51905">
    <property type="entry name" value="FAD/NAD(P)-binding domain"/>
    <property type="match status" value="1"/>
</dbReference>
<dbReference type="Proteomes" id="UP000734823">
    <property type="component" value="Unassembled WGS sequence"/>
</dbReference>
<dbReference type="Pfam" id="PF13454">
    <property type="entry name" value="NAD_binding_9"/>
    <property type="match status" value="1"/>
</dbReference>
<keyword evidence="3" id="KW-1185">Reference proteome</keyword>
<sequence length="630" mass="69444">MVIVGAGPRGTGILERLLANVGEIPVSRPLRIDLVDPFPPGGGRVWRQEQSSLMWMNALAGNVTMFTDDTVRCAGPIRPGPSLSEWAAADGTHWDVLGMSFASRQVQSHYLSWVFDKIVAECPDGLTVAVHETTATRLTGGPDSRQQVWLADRAEPLDADVVVLALGHQEAGPSEEDLRVAGFAERHGLRYLPSAYTADADLSGFLAGENVVLRGFGAAFVDVMALLTEGRGGEYRVEQGKLRYVPCGDEPVLYVGSRRGVPYRAKIAYRLVGRPAQLPWFFDAAALDRVLADREHLDFRTDLWPLMAKEIGWGYYHELFTAHPNRVTCDWDEFFAGFAAYDWDSAPLRELVEAAVPEPADRLDLAAVDRPLAGLRFAGFDEVQAHVRAEIKADVRRRGEFTHSADLGATAAMLSVNRQLRQLRAIEKLSARSMVQDVHGWWQGFFEYYTSGPPAQRSRQLLALSEAGVVRFLGADMWVDTDEERGVFRAGSASTPDSIEATALVEARLPRADLSTTTDPLLRGLYESGEATDDVLADEDGFEHSSGLLLVSTEDFRVLDKAGRPHPRRYAIGPFTNVRHFAAFATPRSNAVSFRQNDTLARGVLAVLADGDDRFEYPTERHTVHKGLTL</sequence>
<dbReference type="EMBL" id="JABVED010000023">
    <property type="protein sequence ID" value="MBC6451072.1"/>
    <property type="molecule type" value="Genomic_DNA"/>
</dbReference>
<proteinExistence type="predicted"/>